<dbReference type="SMART" id="SM00326">
    <property type="entry name" value="SH3"/>
    <property type="match status" value="1"/>
</dbReference>
<feature type="region of interest" description="Disordered" evidence="8">
    <location>
        <begin position="365"/>
        <end position="453"/>
    </location>
</feature>
<evidence type="ECO:0000256" key="4">
    <source>
        <dbReference type="ARBA" id="ARBA00022553"/>
    </source>
</evidence>
<dbReference type="Pfam" id="PF00611">
    <property type="entry name" value="FCH"/>
    <property type="match status" value="1"/>
</dbReference>
<dbReference type="SUPFAM" id="SSF103657">
    <property type="entry name" value="BAR/IMD domain-like"/>
    <property type="match status" value="1"/>
</dbReference>
<dbReference type="GO" id="GO:0030036">
    <property type="term" value="P:actin cytoskeleton organization"/>
    <property type="evidence" value="ECO:0007669"/>
    <property type="project" value="UniProtKB-ARBA"/>
</dbReference>
<organism evidence="11 12">
    <name type="scientific">Candida albicans</name>
    <name type="common">Yeast</name>
    <dbReference type="NCBI Taxonomy" id="5476"/>
    <lineage>
        <taxon>Eukaryota</taxon>
        <taxon>Fungi</taxon>
        <taxon>Dikarya</taxon>
        <taxon>Ascomycota</taxon>
        <taxon>Saccharomycotina</taxon>
        <taxon>Pichiomycetes</taxon>
        <taxon>Debaryomycetaceae</taxon>
        <taxon>Candida/Lodderomyces clade</taxon>
        <taxon>Candida</taxon>
    </lineage>
</organism>
<comment type="subcellular location">
    <subcellularLocation>
        <location evidence="1">Cytoplasm</location>
        <location evidence="1">Cytoskeleton</location>
    </subcellularLocation>
</comment>
<reference evidence="11 12" key="1">
    <citation type="submission" date="2020-03" db="EMBL/GenBank/DDBJ databases">
        <title>FDA dAtabase for Regulatory Grade micrObial Sequences (FDA-ARGOS): Supporting development and validation of Infectious Disease Dx tests.</title>
        <authorList>
            <person name="Campos J."/>
            <person name="Goldberg B."/>
            <person name="Tallon L."/>
            <person name="Sadzewicz L."/>
            <person name="Vavikolanu K."/>
            <person name="Mehta A."/>
            <person name="Aluvathingal J."/>
            <person name="Nadendla S."/>
            <person name="Nandy P."/>
            <person name="Geyer C."/>
            <person name="Yan Y."/>
            <person name="Sichtig H."/>
        </authorList>
    </citation>
    <scope>NUCLEOTIDE SEQUENCE [LARGE SCALE GENOMIC DNA]</scope>
    <source>
        <strain evidence="11 12">FDAARGOS_656</strain>
    </source>
</reference>
<dbReference type="Pfam" id="PF00018">
    <property type="entry name" value="SH3_1"/>
    <property type="match status" value="1"/>
</dbReference>
<dbReference type="InterPro" id="IPR001060">
    <property type="entry name" value="FCH_dom"/>
</dbReference>
<keyword evidence="7" id="KW-0175">Coiled coil</keyword>
<feature type="compositionally biased region" description="Basic and acidic residues" evidence="8">
    <location>
        <begin position="431"/>
        <end position="446"/>
    </location>
</feature>
<dbReference type="EMBL" id="JABWAD010000028">
    <property type="protein sequence ID" value="KAF6070082.1"/>
    <property type="molecule type" value="Genomic_DNA"/>
</dbReference>
<keyword evidence="2 6" id="KW-0728">SH3 domain</keyword>
<dbReference type="InterPro" id="IPR036028">
    <property type="entry name" value="SH3-like_dom_sf"/>
</dbReference>
<dbReference type="InterPro" id="IPR031160">
    <property type="entry name" value="F_BAR_dom"/>
</dbReference>
<dbReference type="SMART" id="SM00055">
    <property type="entry name" value="FCH"/>
    <property type="match status" value="1"/>
</dbReference>
<dbReference type="GO" id="GO:0005543">
    <property type="term" value="F:phospholipid binding"/>
    <property type="evidence" value="ECO:0007669"/>
    <property type="project" value="TreeGrafter"/>
</dbReference>
<dbReference type="GO" id="GO:0120104">
    <property type="term" value="C:mitotic actomyosin contractile ring, proximal layer"/>
    <property type="evidence" value="ECO:0007669"/>
    <property type="project" value="TreeGrafter"/>
</dbReference>
<accession>A0A8H6C2K7</accession>
<dbReference type="InterPro" id="IPR027267">
    <property type="entry name" value="AH/BAR_dom_sf"/>
</dbReference>
<dbReference type="Gene3D" id="2.30.30.40">
    <property type="entry name" value="SH3 Domains"/>
    <property type="match status" value="1"/>
</dbReference>
<evidence type="ECO:0000256" key="1">
    <source>
        <dbReference type="ARBA" id="ARBA00004245"/>
    </source>
</evidence>
<comment type="caution">
    <text evidence="11">The sequence shown here is derived from an EMBL/GenBank/DDBJ whole genome shotgun (WGS) entry which is preliminary data.</text>
</comment>
<dbReference type="InterPro" id="IPR001452">
    <property type="entry name" value="SH3_domain"/>
</dbReference>
<dbReference type="SUPFAM" id="SSF50044">
    <property type="entry name" value="SH3-domain"/>
    <property type="match status" value="1"/>
</dbReference>
<dbReference type="GO" id="GO:0009898">
    <property type="term" value="C:cytoplasmic side of plasma membrane"/>
    <property type="evidence" value="ECO:0007669"/>
    <property type="project" value="TreeGrafter"/>
</dbReference>
<sequence>MRVSNPQSSKTLFVNNFWGNSPEKSFEIVTTRIKDSLNTLNEIINFYQEKINIEKEYTKKLEKLQSKCILGTNETGTLKQSLDKLSIENQSMINYNHKFIKTIIHTNLEKLQTFQQLYTQRVNKLEHHMGKVLIKRQQALKELEYYKSKYQEECTQLKSLRLSLQTTWGRELEKNQSKFNKINSQINSTRKHYHMALVNYKEINEIYKRDWSISLNDFYKLEVERIQVTKINCFNYCNNIATLCVDQDSAVDLARPMFAQIQPITDLEEFSGNYGTGNKIFNDPEFVDYMTGCEEPRVGYTLSNFPNPDCSNILTRTYSTYTGNGNTSKQVEQKRSDDKLNDNIFTQPHAVQYDPNRVHAPIKEMSKLPIPKLPPTNNRTKTPSPTRKPPSDYHSNYSDDIFSKDERLQSSNGSSDYSSERNWASPRKREKQLQEVQEKISRRATNDFKNIPKIPEPEKVPVIKDFSIDFIAKALEDLNAGGNGDVNQFRRSLRNGRPKSDFIDDSDEVAKRHESINFNRPKSTVPRRSIKLTPVNKKPFVTKAIARYSFKPQTEGELYFKKGWKMYIIHKQEDNWFVCELGDNCLQSSGMIGLVPGNYIVEGDDLF</sequence>
<dbReference type="Proteomes" id="UP000536275">
    <property type="component" value="Unassembled WGS sequence"/>
</dbReference>
<name>A0A8H6C2K7_CANAX</name>
<dbReference type="Gene3D" id="1.20.1270.60">
    <property type="entry name" value="Arfaptin homology (AH) domain/BAR domain"/>
    <property type="match status" value="1"/>
</dbReference>
<evidence type="ECO:0000259" key="10">
    <source>
        <dbReference type="PROSITE" id="PS51741"/>
    </source>
</evidence>
<dbReference type="CDD" id="cd00174">
    <property type="entry name" value="SH3"/>
    <property type="match status" value="1"/>
</dbReference>
<evidence type="ECO:0000313" key="11">
    <source>
        <dbReference type="EMBL" id="KAF6070082.1"/>
    </source>
</evidence>
<evidence type="ECO:0000259" key="9">
    <source>
        <dbReference type="PROSITE" id="PS50002"/>
    </source>
</evidence>
<evidence type="ECO:0000256" key="5">
    <source>
        <dbReference type="ARBA" id="ARBA00023212"/>
    </source>
</evidence>
<feature type="domain" description="F-BAR" evidence="10">
    <location>
        <begin position="11"/>
        <end position="266"/>
    </location>
</feature>
<evidence type="ECO:0000313" key="12">
    <source>
        <dbReference type="Proteomes" id="UP000536275"/>
    </source>
</evidence>
<evidence type="ECO:0000256" key="3">
    <source>
        <dbReference type="ARBA" id="ARBA00022490"/>
    </source>
</evidence>
<keyword evidence="5" id="KW-0206">Cytoskeleton</keyword>
<feature type="compositionally biased region" description="Polar residues" evidence="8">
    <location>
        <begin position="409"/>
        <end position="422"/>
    </location>
</feature>
<dbReference type="PROSITE" id="PS51741">
    <property type="entry name" value="F_BAR"/>
    <property type="match status" value="1"/>
</dbReference>
<dbReference type="SMR" id="A0A8H6C2K7"/>
<evidence type="ECO:0000256" key="2">
    <source>
        <dbReference type="ARBA" id="ARBA00022443"/>
    </source>
</evidence>
<dbReference type="AlphaFoldDB" id="A0A8H6C2K7"/>
<dbReference type="PANTHER" id="PTHR23065">
    <property type="entry name" value="PROLINE-SERINE-THREONINE PHOSPHATASE INTERACTING PROTEIN 1"/>
    <property type="match status" value="1"/>
</dbReference>
<dbReference type="CDD" id="cd07651">
    <property type="entry name" value="F-BAR_PombeCdc15_like"/>
    <property type="match status" value="1"/>
</dbReference>
<feature type="domain" description="SH3" evidence="9">
    <location>
        <begin position="539"/>
        <end position="605"/>
    </location>
</feature>
<gene>
    <name evidence="11" type="ORF">FOB64_002771</name>
</gene>
<dbReference type="PROSITE" id="PS50002">
    <property type="entry name" value="SH3"/>
    <property type="match status" value="1"/>
</dbReference>
<protein>
    <submittedName>
        <fullName evidence="11">Uncharacterized protein</fullName>
    </submittedName>
</protein>
<dbReference type="PANTHER" id="PTHR23065:SF7">
    <property type="entry name" value="NOSTRIN, ISOFORM H"/>
    <property type="match status" value="1"/>
</dbReference>
<dbReference type="GO" id="GO:0030447">
    <property type="term" value="P:filamentous growth"/>
    <property type="evidence" value="ECO:0007669"/>
    <property type="project" value="UniProtKB-ARBA"/>
</dbReference>
<evidence type="ECO:0000256" key="7">
    <source>
        <dbReference type="PROSITE-ProRule" id="PRU01077"/>
    </source>
</evidence>
<evidence type="ECO:0000256" key="6">
    <source>
        <dbReference type="PROSITE-ProRule" id="PRU00192"/>
    </source>
</evidence>
<keyword evidence="4" id="KW-0597">Phosphoprotein</keyword>
<proteinExistence type="predicted"/>
<keyword evidence="3" id="KW-0963">Cytoplasm</keyword>
<evidence type="ECO:0000256" key="8">
    <source>
        <dbReference type="SAM" id="MobiDB-lite"/>
    </source>
</evidence>